<evidence type="ECO:0000256" key="1">
    <source>
        <dbReference type="SAM" id="Phobius"/>
    </source>
</evidence>
<reference evidence="2 3" key="1">
    <citation type="submission" date="2018-08" db="EMBL/GenBank/DDBJ databases">
        <title>A genome reference for cultivated species of the human gut microbiota.</title>
        <authorList>
            <person name="Zou Y."/>
            <person name="Xue W."/>
            <person name="Luo G."/>
        </authorList>
    </citation>
    <scope>NUCLEOTIDE SEQUENCE [LARGE SCALE GENOMIC DNA]</scope>
    <source>
        <strain evidence="2 3">AM23-22</strain>
    </source>
</reference>
<gene>
    <name evidence="2" type="ORF">DW652_02245</name>
</gene>
<dbReference type="RefSeq" id="WP_118231276.1">
    <property type="nucleotide sequence ID" value="NZ_JBGLBX010000003.1"/>
</dbReference>
<accession>A0A414RAR4</accession>
<protein>
    <submittedName>
        <fullName evidence="2">Uncharacterized protein</fullName>
    </submittedName>
</protein>
<dbReference type="EMBL" id="QRHR01000002">
    <property type="protein sequence ID" value="RHF90138.1"/>
    <property type="molecule type" value="Genomic_DNA"/>
</dbReference>
<keyword evidence="1" id="KW-0472">Membrane</keyword>
<feature type="transmembrane region" description="Helical" evidence="1">
    <location>
        <begin position="6"/>
        <end position="21"/>
    </location>
</feature>
<dbReference type="AlphaFoldDB" id="A0A414RAR4"/>
<organism evidence="2 3">
    <name type="scientific">Eubacterium ventriosum</name>
    <dbReference type="NCBI Taxonomy" id="39496"/>
    <lineage>
        <taxon>Bacteria</taxon>
        <taxon>Bacillati</taxon>
        <taxon>Bacillota</taxon>
        <taxon>Clostridia</taxon>
        <taxon>Eubacteriales</taxon>
        <taxon>Eubacteriaceae</taxon>
        <taxon>Eubacterium</taxon>
    </lineage>
</organism>
<evidence type="ECO:0000313" key="2">
    <source>
        <dbReference type="EMBL" id="RHF90138.1"/>
    </source>
</evidence>
<evidence type="ECO:0000313" key="3">
    <source>
        <dbReference type="Proteomes" id="UP000286186"/>
    </source>
</evidence>
<comment type="caution">
    <text evidence="2">The sequence shown here is derived from an EMBL/GenBank/DDBJ whole genome shotgun (WGS) entry which is preliminary data.</text>
</comment>
<dbReference type="Proteomes" id="UP000286186">
    <property type="component" value="Unassembled WGS sequence"/>
</dbReference>
<proteinExistence type="predicted"/>
<sequence>MEIVIILLGLMIIVVILLSLYEKNRIYTDADFRLKRIENSTDNTYYFQIPVSFFQYKKKEGLRKRYGQNSIIYCEEDNSYHRVLKWGANVQGIQRIIAEPYIVEEIIPNTNYTVYISNYGSLYIDLSETYYIDELYKEISNADLSIGEQEKSIALNTLKDIKERKVVRKNSLENLCAFLEKYDTVFSFSSNVLSIISAIMGFMK</sequence>
<name>A0A414RAR4_9FIRM</name>
<keyword evidence="1" id="KW-1133">Transmembrane helix</keyword>
<keyword evidence="1" id="KW-0812">Transmembrane</keyword>